<dbReference type="Proteomes" id="UP000000814">
    <property type="component" value="Chromosome"/>
</dbReference>
<keyword evidence="2" id="KW-0004">4Fe-4S</keyword>
<dbReference type="DNASU" id="1117804"/>
<keyword evidence="6" id="KW-0411">Iron-sulfur</keyword>
<dbReference type="SMART" id="SM00729">
    <property type="entry name" value="Elp3"/>
    <property type="match status" value="1"/>
</dbReference>
<name>Q97IL9_CLOAB</name>
<dbReference type="InterPro" id="IPR007197">
    <property type="entry name" value="rSAM"/>
</dbReference>
<evidence type="ECO:0000256" key="5">
    <source>
        <dbReference type="ARBA" id="ARBA00023004"/>
    </source>
</evidence>
<proteinExistence type="predicted"/>
<evidence type="ECO:0000256" key="1">
    <source>
        <dbReference type="ARBA" id="ARBA00001966"/>
    </source>
</evidence>
<dbReference type="SUPFAM" id="SSF102114">
    <property type="entry name" value="Radical SAM enzymes"/>
    <property type="match status" value="1"/>
</dbReference>
<dbReference type="SFLD" id="SFLDG01083">
    <property type="entry name" value="Uncharacterised_Radical_SAM_Su"/>
    <property type="match status" value="1"/>
</dbReference>
<keyword evidence="5" id="KW-0408">Iron</keyword>
<evidence type="ECO:0000256" key="6">
    <source>
        <dbReference type="ARBA" id="ARBA00023014"/>
    </source>
</evidence>
<dbReference type="InterPro" id="IPR006638">
    <property type="entry name" value="Elp3/MiaA/NifB-like_rSAM"/>
</dbReference>
<dbReference type="InterPro" id="IPR013785">
    <property type="entry name" value="Aldolase_TIM"/>
</dbReference>
<protein>
    <submittedName>
        <fullName evidence="8">Predicted Fe-S oxidoreductase</fullName>
    </submittedName>
</protein>
<dbReference type="PROSITE" id="PS51918">
    <property type="entry name" value="RADICAL_SAM"/>
    <property type="match status" value="1"/>
</dbReference>
<dbReference type="GeneID" id="44998118"/>
<dbReference type="KEGG" id="cac:CA_C1621"/>
<dbReference type="PANTHER" id="PTHR43787:SF11">
    <property type="entry name" value="UPF0026 PROTEIN SLR1464"/>
    <property type="match status" value="1"/>
</dbReference>
<dbReference type="CDD" id="cd01335">
    <property type="entry name" value="Radical_SAM"/>
    <property type="match status" value="1"/>
</dbReference>
<dbReference type="eggNOG" id="COG0731">
    <property type="taxonomic scope" value="Bacteria"/>
</dbReference>
<dbReference type="Pfam" id="PF04055">
    <property type="entry name" value="Radical_SAM"/>
    <property type="match status" value="1"/>
</dbReference>
<dbReference type="GO" id="GO:0003824">
    <property type="term" value="F:catalytic activity"/>
    <property type="evidence" value="ECO:0007669"/>
    <property type="project" value="InterPro"/>
</dbReference>
<evidence type="ECO:0000259" key="7">
    <source>
        <dbReference type="PROSITE" id="PS51918"/>
    </source>
</evidence>
<dbReference type="PIR" id="A97100">
    <property type="entry name" value="A97100"/>
</dbReference>
<keyword evidence="9" id="KW-1185">Reference proteome</keyword>
<comment type="cofactor">
    <cofactor evidence="1">
        <name>[4Fe-4S] cluster</name>
        <dbReference type="ChEBI" id="CHEBI:49883"/>
    </cofactor>
</comment>
<keyword evidence="4" id="KW-0479">Metal-binding</keyword>
<organism evidence="8 9">
    <name type="scientific">Clostridium acetobutylicum (strain ATCC 824 / DSM 792 / JCM 1419 / IAM 19013 / LMG 5710 / NBRC 13948 / NRRL B-527 / VKM B-1787 / 2291 / W)</name>
    <dbReference type="NCBI Taxonomy" id="272562"/>
    <lineage>
        <taxon>Bacteria</taxon>
        <taxon>Bacillati</taxon>
        <taxon>Bacillota</taxon>
        <taxon>Clostridia</taxon>
        <taxon>Eubacteriales</taxon>
        <taxon>Clostridiaceae</taxon>
        <taxon>Clostridium</taxon>
    </lineage>
</organism>
<dbReference type="Gene3D" id="3.20.20.70">
    <property type="entry name" value="Aldolase class I"/>
    <property type="match status" value="1"/>
</dbReference>
<reference evidence="8 9" key="1">
    <citation type="journal article" date="2001" name="J. Bacteriol.">
        <title>Genome sequence and comparative analysis of the solvent-producing bacterium Clostridium acetobutylicum.</title>
        <authorList>
            <person name="Nolling J."/>
            <person name="Breton G."/>
            <person name="Omelchenko M.V."/>
            <person name="Makarova K.S."/>
            <person name="Zeng Q."/>
            <person name="Gibson R."/>
            <person name="Lee H.M."/>
            <person name="Dubois J."/>
            <person name="Qiu D."/>
            <person name="Hitti J."/>
            <person name="Wolf Y.I."/>
            <person name="Tatusov R.L."/>
            <person name="Sabathe F."/>
            <person name="Doucette-Stamm L."/>
            <person name="Soucaille P."/>
            <person name="Daly M.J."/>
            <person name="Bennett G.N."/>
            <person name="Koonin E.V."/>
            <person name="Smith D.R."/>
        </authorList>
    </citation>
    <scope>NUCLEOTIDE SEQUENCE [LARGE SCALE GENOMIC DNA]</scope>
    <source>
        <strain evidence="9">ATCC 824 / DSM 792 / JCM 1419 / LMG 5710 / VKM B-1787</strain>
    </source>
</reference>
<dbReference type="AlphaFoldDB" id="Q97IL9"/>
<dbReference type="PANTHER" id="PTHR43787">
    <property type="entry name" value="FEMO COFACTOR BIOSYNTHESIS PROTEIN NIFB-RELATED"/>
    <property type="match status" value="1"/>
</dbReference>
<evidence type="ECO:0000313" key="8">
    <source>
        <dbReference type="EMBL" id="AAK79588.1"/>
    </source>
</evidence>
<evidence type="ECO:0000313" key="9">
    <source>
        <dbReference type="Proteomes" id="UP000000814"/>
    </source>
</evidence>
<dbReference type="SMR" id="Q97IL9"/>
<dbReference type="RefSeq" id="WP_010964929.1">
    <property type="nucleotide sequence ID" value="NC_003030.1"/>
</dbReference>
<sequence length="308" mass="35628">MKEYNYIFGPIPSRRMGNSLGISSIEKRSCTYSCVYCQLGRTKNLMKEPKKFFKTEDILEEFKEYLKEDVDIDVVTVVGEGEPTLSDDLEELILGLKAITDKPVAVITNGSMLVYEKVRKALKAADIVLPSLDAGDEETFRKINRPNAKIDFNKITEALVQFSKEYNGELWMETMIVKGFNDKTEELYAIRKILDRIDYDRLYINTPVRPPAESYVEEPSKEKLDEVIRILRGTSIQMLSSGTFFSEITDDFEAIKSIISRHPMNKFEVESFLNSRKCRDKEEVLRKLKNHADIDVVSYKNYTTYRLK</sequence>
<dbReference type="GO" id="GO:0046872">
    <property type="term" value="F:metal ion binding"/>
    <property type="evidence" value="ECO:0007669"/>
    <property type="project" value="UniProtKB-KW"/>
</dbReference>
<dbReference type="HOGENOM" id="CLU_058377_0_0_9"/>
<evidence type="ECO:0000256" key="2">
    <source>
        <dbReference type="ARBA" id="ARBA00022485"/>
    </source>
</evidence>
<evidence type="ECO:0000256" key="4">
    <source>
        <dbReference type="ARBA" id="ARBA00022723"/>
    </source>
</evidence>
<feature type="domain" description="Radical SAM core" evidence="7">
    <location>
        <begin position="14"/>
        <end position="237"/>
    </location>
</feature>
<evidence type="ECO:0000256" key="3">
    <source>
        <dbReference type="ARBA" id="ARBA00022691"/>
    </source>
</evidence>
<keyword evidence="3" id="KW-0949">S-adenosyl-L-methionine</keyword>
<dbReference type="PATRIC" id="fig|272562.8.peg.1821"/>
<accession>Q97IL9</accession>
<dbReference type="SFLD" id="SFLDG01067">
    <property type="entry name" value="SPASM/twitch_domain_containing"/>
    <property type="match status" value="1"/>
</dbReference>
<dbReference type="STRING" id="272562.CA_C1621"/>
<dbReference type="InterPro" id="IPR058240">
    <property type="entry name" value="rSAM_sf"/>
</dbReference>
<dbReference type="GO" id="GO:0051539">
    <property type="term" value="F:4 iron, 4 sulfur cluster binding"/>
    <property type="evidence" value="ECO:0007669"/>
    <property type="project" value="UniProtKB-KW"/>
</dbReference>
<dbReference type="EMBL" id="AE001437">
    <property type="protein sequence ID" value="AAK79588.1"/>
    <property type="molecule type" value="Genomic_DNA"/>
</dbReference>
<dbReference type="InterPro" id="IPR040084">
    <property type="entry name" value="GTPase_Obg"/>
</dbReference>
<dbReference type="OrthoDB" id="9795504at2"/>
<gene>
    <name evidence="8" type="ordered locus">CA_C1621</name>
</gene>
<dbReference type="SFLD" id="SFLDS00029">
    <property type="entry name" value="Radical_SAM"/>
    <property type="match status" value="1"/>
</dbReference>